<reference evidence="9" key="1">
    <citation type="journal article" date="2019" name="Int. J. Syst. Evol. Microbiol.">
        <title>The Global Catalogue of Microorganisms (GCM) 10K type strain sequencing project: providing services to taxonomists for standard genome sequencing and annotation.</title>
        <authorList>
            <consortium name="The Broad Institute Genomics Platform"/>
            <consortium name="The Broad Institute Genome Sequencing Center for Infectious Disease"/>
            <person name="Wu L."/>
            <person name="Ma J."/>
        </authorList>
    </citation>
    <scope>NUCLEOTIDE SEQUENCE [LARGE SCALE GENOMIC DNA]</scope>
    <source>
        <strain evidence="9">JCM 17705</strain>
    </source>
</reference>
<dbReference type="InterPro" id="IPR043133">
    <property type="entry name" value="GTP-CH-I_C/QueF"/>
</dbReference>
<evidence type="ECO:0000256" key="3">
    <source>
        <dbReference type="ARBA" id="ARBA00005708"/>
    </source>
</evidence>
<accession>A0ABP8H406</accession>
<dbReference type="EC" id="4.1.2.25" evidence="6"/>
<dbReference type="SMART" id="SM00905">
    <property type="entry name" value="FolB"/>
    <property type="match status" value="1"/>
</dbReference>
<keyword evidence="5 6" id="KW-0456">Lyase</keyword>
<name>A0ABP8H406_9SPHI</name>
<dbReference type="Pfam" id="PF02152">
    <property type="entry name" value="FolB"/>
    <property type="match status" value="1"/>
</dbReference>
<keyword evidence="4 6" id="KW-0289">Folate biosynthesis</keyword>
<dbReference type="NCBIfam" id="TIGR00525">
    <property type="entry name" value="folB"/>
    <property type="match status" value="1"/>
</dbReference>
<dbReference type="Gene3D" id="3.30.1130.10">
    <property type="match status" value="1"/>
</dbReference>
<dbReference type="EMBL" id="BAABFT010000013">
    <property type="protein sequence ID" value="GAA4333715.1"/>
    <property type="molecule type" value="Genomic_DNA"/>
</dbReference>
<dbReference type="InterPro" id="IPR006157">
    <property type="entry name" value="FolB_dom"/>
</dbReference>
<comment type="caution">
    <text evidence="8">The sequence shown here is derived from an EMBL/GenBank/DDBJ whole genome shotgun (WGS) entry which is preliminary data.</text>
</comment>
<comment type="catalytic activity">
    <reaction evidence="1 6">
        <text>7,8-dihydroneopterin = 6-hydroxymethyl-7,8-dihydropterin + glycolaldehyde</text>
        <dbReference type="Rhea" id="RHEA:10540"/>
        <dbReference type="ChEBI" id="CHEBI:17001"/>
        <dbReference type="ChEBI" id="CHEBI:17071"/>
        <dbReference type="ChEBI" id="CHEBI:44841"/>
        <dbReference type="EC" id="4.1.2.25"/>
    </reaction>
</comment>
<proteinExistence type="inferred from homology"/>
<dbReference type="PANTHER" id="PTHR42844">
    <property type="entry name" value="DIHYDRONEOPTERIN ALDOLASE 1-RELATED"/>
    <property type="match status" value="1"/>
</dbReference>
<evidence type="ECO:0000313" key="9">
    <source>
        <dbReference type="Proteomes" id="UP001500582"/>
    </source>
</evidence>
<evidence type="ECO:0000313" key="8">
    <source>
        <dbReference type="EMBL" id="GAA4333715.1"/>
    </source>
</evidence>
<evidence type="ECO:0000256" key="6">
    <source>
        <dbReference type="RuleBase" id="RU362079"/>
    </source>
</evidence>
<keyword evidence="9" id="KW-1185">Reference proteome</keyword>
<evidence type="ECO:0000259" key="7">
    <source>
        <dbReference type="SMART" id="SM00905"/>
    </source>
</evidence>
<dbReference type="PANTHER" id="PTHR42844:SF1">
    <property type="entry name" value="DIHYDRONEOPTERIN ALDOLASE 1-RELATED"/>
    <property type="match status" value="1"/>
</dbReference>
<dbReference type="Proteomes" id="UP001500582">
    <property type="component" value="Unassembled WGS sequence"/>
</dbReference>
<evidence type="ECO:0000256" key="1">
    <source>
        <dbReference type="ARBA" id="ARBA00001353"/>
    </source>
</evidence>
<comment type="similarity">
    <text evidence="3 6">Belongs to the DHNA family.</text>
</comment>
<comment type="function">
    <text evidence="6">Catalyzes the conversion of 7,8-dihydroneopterin to 6-hydroxymethyl-7,8-dihydropterin.</text>
</comment>
<evidence type="ECO:0000256" key="5">
    <source>
        <dbReference type="ARBA" id="ARBA00023239"/>
    </source>
</evidence>
<dbReference type="RefSeq" id="WP_345213013.1">
    <property type="nucleotide sequence ID" value="NZ_BAABFT010000013.1"/>
</dbReference>
<comment type="pathway">
    <text evidence="2 6">Cofactor biosynthesis; tetrahydrofolate biosynthesis; 2-amino-4-hydroxy-6-hydroxymethyl-7,8-dihydropteridine diphosphate from 7,8-dihydroneopterin triphosphate: step 3/4.</text>
</comment>
<evidence type="ECO:0000256" key="2">
    <source>
        <dbReference type="ARBA" id="ARBA00005013"/>
    </source>
</evidence>
<dbReference type="InterPro" id="IPR006156">
    <property type="entry name" value="Dihydroneopterin_aldolase"/>
</dbReference>
<organism evidence="8 9">
    <name type="scientific">Mucilaginibacter gynuensis</name>
    <dbReference type="NCBI Taxonomy" id="1302236"/>
    <lineage>
        <taxon>Bacteria</taxon>
        <taxon>Pseudomonadati</taxon>
        <taxon>Bacteroidota</taxon>
        <taxon>Sphingobacteriia</taxon>
        <taxon>Sphingobacteriales</taxon>
        <taxon>Sphingobacteriaceae</taxon>
        <taxon>Mucilaginibacter</taxon>
    </lineage>
</organism>
<gene>
    <name evidence="8" type="primary">folB</name>
    <name evidence="8" type="ORF">GCM10023149_40680</name>
</gene>
<sequence>MITVALHGAEFFAYHGFYAEEQVIGNKFLVDVTVQFLPQGDLNGDEMANTVNYEHVYKICCEEMKHPRKLIETVAQAIVDKIKADYPFAESITLTLKKQNPPMKGKVEYSAVTITL</sequence>
<protein>
    <recommendedName>
        <fullName evidence="6">7,8-dihydroneopterin aldolase</fullName>
        <ecNumber evidence="6">4.1.2.25</ecNumber>
    </recommendedName>
</protein>
<dbReference type="SUPFAM" id="SSF55620">
    <property type="entry name" value="Tetrahydrobiopterin biosynthesis enzymes-like"/>
    <property type="match status" value="1"/>
</dbReference>
<dbReference type="NCBIfam" id="TIGR00526">
    <property type="entry name" value="folB_dom"/>
    <property type="match status" value="1"/>
</dbReference>
<evidence type="ECO:0000256" key="4">
    <source>
        <dbReference type="ARBA" id="ARBA00022909"/>
    </source>
</evidence>
<feature type="domain" description="Dihydroneopterin aldolase/epimerase" evidence="7">
    <location>
        <begin position="4"/>
        <end position="116"/>
    </location>
</feature>